<dbReference type="Pfam" id="PF07690">
    <property type="entry name" value="MFS_1"/>
    <property type="match status" value="2"/>
</dbReference>
<dbReference type="AlphaFoldDB" id="A0A1C5GKV5"/>
<feature type="transmembrane region" description="Helical" evidence="9">
    <location>
        <begin position="132"/>
        <end position="154"/>
    </location>
</feature>
<evidence type="ECO:0000256" key="1">
    <source>
        <dbReference type="ARBA" id="ARBA00004651"/>
    </source>
</evidence>
<evidence type="ECO:0000256" key="2">
    <source>
        <dbReference type="ARBA" id="ARBA00006523"/>
    </source>
</evidence>
<name>A0A1C5GKV5_9ACTN</name>
<dbReference type="CDD" id="cd17471">
    <property type="entry name" value="MFS_Set"/>
    <property type="match status" value="1"/>
</dbReference>
<keyword evidence="8 9" id="KW-0472">Membrane</keyword>
<evidence type="ECO:0000256" key="8">
    <source>
        <dbReference type="ARBA" id="ARBA00023136"/>
    </source>
</evidence>
<evidence type="ECO:0000256" key="3">
    <source>
        <dbReference type="ARBA" id="ARBA00022448"/>
    </source>
</evidence>
<feature type="domain" description="Major facilitator superfamily (MFS) profile" evidence="10">
    <location>
        <begin position="40"/>
        <end position="421"/>
    </location>
</feature>
<comment type="similarity">
    <text evidence="2">Belongs to the major facilitator superfamily. Set transporter family.</text>
</comment>
<organism evidence="11 12">
    <name type="scientific">Micromonospora humi</name>
    <dbReference type="NCBI Taxonomy" id="745366"/>
    <lineage>
        <taxon>Bacteria</taxon>
        <taxon>Bacillati</taxon>
        <taxon>Actinomycetota</taxon>
        <taxon>Actinomycetes</taxon>
        <taxon>Micromonosporales</taxon>
        <taxon>Micromonosporaceae</taxon>
        <taxon>Micromonospora</taxon>
    </lineage>
</organism>
<dbReference type="STRING" id="745366.GA0070213_101190"/>
<feature type="transmembrane region" description="Helical" evidence="9">
    <location>
        <begin position="77"/>
        <end position="96"/>
    </location>
</feature>
<evidence type="ECO:0000256" key="6">
    <source>
        <dbReference type="ARBA" id="ARBA00022692"/>
    </source>
</evidence>
<evidence type="ECO:0000259" key="10">
    <source>
        <dbReference type="PROSITE" id="PS50850"/>
    </source>
</evidence>
<keyword evidence="12" id="KW-1185">Reference proteome</keyword>
<feature type="transmembrane region" description="Helical" evidence="9">
    <location>
        <begin position="41"/>
        <end position="65"/>
    </location>
</feature>
<keyword evidence="4" id="KW-1003">Cell membrane</keyword>
<evidence type="ECO:0000256" key="4">
    <source>
        <dbReference type="ARBA" id="ARBA00022475"/>
    </source>
</evidence>
<dbReference type="EMBL" id="FMDM01000001">
    <property type="protein sequence ID" value="SCG34207.1"/>
    <property type="molecule type" value="Genomic_DNA"/>
</dbReference>
<feature type="transmembrane region" description="Helical" evidence="9">
    <location>
        <begin position="311"/>
        <end position="330"/>
    </location>
</feature>
<keyword evidence="7 9" id="KW-1133">Transmembrane helix</keyword>
<dbReference type="SUPFAM" id="SSF103473">
    <property type="entry name" value="MFS general substrate transporter"/>
    <property type="match status" value="1"/>
</dbReference>
<evidence type="ECO:0000256" key="7">
    <source>
        <dbReference type="ARBA" id="ARBA00022989"/>
    </source>
</evidence>
<dbReference type="PANTHER" id="PTHR23535:SF2">
    <property type="entry name" value="SUGAR EFFLUX TRANSPORTER A-RELATED"/>
    <property type="match status" value="1"/>
</dbReference>
<comment type="subcellular location">
    <subcellularLocation>
        <location evidence="1">Cell membrane</location>
        <topology evidence="1">Multi-pass membrane protein</topology>
    </subcellularLocation>
</comment>
<keyword evidence="3" id="KW-0813">Transport</keyword>
<dbReference type="InterPro" id="IPR036259">
    <property type="entry name" value="MFS_trans_sf"/>
</dbReference>
<feature type="transmembrane region" description="Helical" evidence="9">
    <location>
        <begin position="282"/>
        <end position="304"/>
    </location>
</feature>
<dbReference type="PANTHER" id="PTHR23535">
    <property type="entry name" value="SUGAR EFFLUX TRANSPORTER A-RELATED"/>
    <property type="match status" value="1"/>
</dbReference>
<feature type="transmembrane region" description="Helical" evidence="9">
    <location>
        <begin position="245"/>
        <end position="270"/>
    </location>
</feature>
<sequence>MFEGGKDGVRVTCASVSPVRRTVIAMAVDTRPAVRAGRLRLLPLVLVFLAAGTSFAVVMPFLTLFLDSEVRADPLRVTVFLVVAPLSGVAVAALVGRLSDRWPIRRRLLVGASLAGMVGTGLTAFVRDYWILLGLAVTLTALAGSLLPQSFAYARQLFDRDSPGRAALGISAMRTVFSLAWVGGPPLAAVLLSVGGFRLVYGAAAVLYALAALIAAIRLEELPVPPRSAPDERGADPPGASRWRLALTVVAFTMLQCPLTLGVQVLPLFIGRDLRGDPADAGLVLGLCAALEIPLMLGLGALTAKVRLRPLILLGGGCGAAYYAIAAVASSVGVLLGAQLVNALFIAAVSGVGIAYVQDLLPGQPGRATTLFTNTFPIGAMLAGPLLGLATQVGFRWAYVMNTALCAAGLLVLLLTRPRPRPAAPA</sequence>
<protein>
    <submittedName>
        <fullName evidence="11">MFS transporter, SET family, sugar efflux transporter</fullName>
    </submittedName>
</protein>
<accession>A0A1C5GKV5</accession>
<dbReference type="Proteomes" id="UP000199360">
    <property type="component" value="Unassembled WGS sequence"/>
</dbReference>
<evidence type="ECO:0000313" key="11">
    <source>
        <dbReference type="EMBL" id="SCG34207.1"/>
    </source>
</evidence>
<feature type="transmembrane region" description="Helical" evidence="9">
    <location>
        <begin position="108"/>
        <end position="126"/>
    </location>
</feature>
<dbReference type="InterPro" id="IPR020846">
    <property type="entry name" value="MFS_dom"/>
</dbReference>
<feature type="transmembrane region" description="Helical" evidence="9">
    <location>
        <begin position="166"/>
        <end position="184"/>
    </location>
</feature>
<dbReference type="PROSITE" id="PS50850">
    <property type="entry name" value="MFS"/>
    <property type="match status" value="1"/>
</dbReference>
<evidence type="ECO:0000313" key="12">
    <source>
        <dbReference type="Proteomes" id="UP000199360"/>
    </source>
</evidence>
<evidence type="ECO:0000256" key="9">
    <source>
        <dbReference type="SAM" id="Phobius"/>
    </source>
</evidence>
<dbReference type="GO" id="GO:0022857">
    <property type="term" value="F:transmembrane transporter activity"/>
    <property type="evidence" value="ECO:0007669"/>
    <property type="project" value="InterPro"/>
</dbReference>
<reference evidence="12" key="1">
    <citation type="submission" date="2016-06" db="EMBL/GenBank/DDBJ databases">
        <authorList>
            <person name="Varghese N."/>
            <person name="Submissions Spin"/>
        </authorList>
    </citation>
    <scope>NUCLEOTIDE SEQUENCE [LARGE SCALE GENOMIC DNA]</scope>
    <source>
        <strain evidence="12">DSM 45647</strain>
    </source>
</reference>
<keyword evidence="6 9" id="KW-0812">Transmembrane</keyword>
<gene>
    <name evidence="11" type="ORF">GA0070213_101190</name>
</gene>
<dbReference type="Gene3D" id="1.20.1250.20">
    <property type="entry name" value="MFS general substrate transporter like domains"/>
    <property type="match status" value="2"/>
</dbReference>
<keyword evidence="5" id="KW-0762">Sugar transport</keyword>
<feature type="transmembrane region" description="Helical" evidence="9">
    <location>
        <begin position="369"/>
        <end position="391"/>
    </location>
</feature>
<dbReference type="InterPro" id="IPR011701">
    <property type="entry name" value="MFS"/>
</dbReference>
<dbReference type="GO" id="GO:0005886">
    <property type="term" value="C:plasma membrane"/>
    <property type="evidence" value="ECO:0007669"/>
    <property type="project" value="UniProtKB-SubCell"/>
</dbReference>
<feature type="transmembrane region" description="Helical" evidence="9">
    <location>
        <begin position="336"/>
        <end position="357"/>
    </location>
</feature>
<proteinExistence type="inferred from homology"/>
<evidence type="ECO:0000256" key="5">
    <source>
        <dbReference type="ARBA" id="ARBA00022597"/>
    </source>
</evidence>
<feature type="transmembrane region" description="Helical" evidence="9">
    <location>
        <begin position="196"/>
        <end position="217"/>
    </location>
</feature>
<feature type="transmembrane region" description="Helical" evidence="9">
    <location>
        <begin position="397"/>
        <end position="416"/>
    </location>
</feature>